<reference evidence="11 12" key="1">
    <citation type="submission" date="2014-11" db="EMBL/GenBank/DDBJ databases">
        <title>Genome sequence and analysis of novel Kurthia sp.</title>
        <authorList>
            <person name="Lawson J.N."/>
            <person name="Gonzalez J.E."/>
            <person name="Rinauldi L."/>
            <person name="Xuan Z."/>
            <person name="Firman A."/>
            <person name="Shaddox L."/>
            <person name="Trudeau A."/>
            <person name="Shah S."/>
            <person name="Reiman D."/>
        </authorList>
    </citation>
    <scope>NUCLEOTIDE SEQUENCE [LARGE SCALE GENOMIC DNA]</scope>
    <source>
        <strain evidence="11 12">3B1D</strain>
    </source>
</reference>
<feature type="binding site" evidence="7">
    <location>
        <position position="136"/>
    </location>
    <ligand>
        <name>a divalent metal cation</name>
        <dbReference type="ChEBI" id="CHEBI:60240"/>
    </ligand>
</feature>
<dbReference type="InterPro" id="IPR012301">
    <property type="entry name" value="Malic_N_dom"/>
</dbReference>
<evidence type="ECO:0000256" key="1">
    <source>
        <dbReference type="ARBA" id="ARBA00001936"/>
    </source>
</evidence>
<dbReference type="Gene3D" id="3.40.50.10380">
    <property type="entry name" value="Malic enzyme, N-terminal domain"/>
    <property type="match status" value="1"/>
</dbReference>
<feature type="domain" description="Malic enzyme NAD-binding" evidence="9">
    <location>
        <begin position="161"/>
        <end position="387"/>
    </location>
</feature>
<dbReference type="PANTHER" id="PTHR43237:SF4">
    <property type="entry name" value="NADP-DEPENDENT MALIC ENZYME"/>
    <property type="match status" value="1"/>
</dbReference>
<organism evidence="11 12">
    <name type="scientific">Candidatus Kurthia intestinigallinarum</name>
    <dbReference type="NCBI Taxonomy" id="1562256"/>
    <lineage>
        <taxon>Bacteria</taxon>
        <taxon>Bacillati</taxon>
        <taxon>Bacillota</taxon>
        <taxon>Bacilli</taxon>
        <taxon>Bacillales</taxon>
        <taxon>Caryophanaceae</taxon>
        <taxon>Kurthia</taxon>
    </lineage>
</organism>
<dbReference type="SUPFAM" id="SSF51735">
    <property type="entry name" value="NAD(P)-binding Rossmann-fold domains"/>
    <property type="match status" value="1"/>
</dbReference>
<dbReference type="EMBL" id="JTFC01000006">
    <property type="protein sequence ID" value="RUS58222.1"/>
    <property type="molecule type" value="Genomic_DNA"/>
</dbReference>
<dbReference type="InterPro" id="IPR045213">
    <property type="entry name" value="Malic_NAD-bd_bact_type"/>
</dbReference>
<dbReference type="PIRSF" id="PIRSF000106">
    <property type="entry name" value="ME"/>
    <property type="match status" value="1"/>
</dbReference>
<sequence>MKEALKREALALHEQYKGKLSVEASIPVKGIEELSLVYSPGVAAPCLEIQQNVTKAYTYTMKGNLVGVVSDGTAVLGLGDIGPEAAMPVMEGKALLLKQFAGINAVPICLDTKDTDEIVQIVRALAPTFGAINLEDISAPRCFEIEARLQDLGIPVFHDDQHGTAIVVGAGLINALKIVGKQKEQVRVVINGAGAAGVAILKILLSLGYQGSNIVVCDSKGIIYEGRKEGMNSEKEYVALWSNTANLTGSLEEAVVNTDIFIGVSAPNVLTEKMISTMNVDPIIFALANPDPEVTYENALAWGAKVIATGRSDYPNQINNMLAFPGIFRGALDVHATAITEEMKLATIEAIANLVTSDQLVEGTVVPNVFEIDVTEAVAHAVRHCAYETGIAKTKIPVFTK</sequence>
<dbReference type="OrthoDB" id="9805787at2"/>
<dbReference type="PANTHER" id="PTHR43237">
    <property type="entry name" value="NADP-DEPENDENT MALIC ENZYME"/>
    <property type="match status" value="1"/>
</dbReference>
<dbReference type="PRINTS" id="PR00072">
    <property type="entry name" value="MALOXRDTASE"/>
</dbReference>
<gene>
    <name evidence="11" type="ORF">QI30_01180</name>
</gene>
<dbReference type="GO" id="GO:0016616">
    <property type="term" value="F:oxidoreductase activity, acting on the CH-OH group of donors, NAD or NADP as acceptor"/>
    <property type="evidence" value="ECO:0007669"/>
    <property type="project" value="InterPro"/>
</dbReference>
<dbReference type="SMART" id="SM01274">
    <property type="entry name" value="malic"/>
    <property type="match status" value="1"/>
</dbReference>
<dbReference type="InterPro" id="IPR051674">
    <property type="entry name" value="Malate_Decarboxylase"/>
</dbReference>
<comment type="cofactor">
    <cofactor evidence="7">
        <name>Mg(2+)</name>
        <dbReference type="ChEBI" id="CHEBI:18420"/>
    </cofactor>
    <cofactor evidence="7">
        <name>Mn(2+)</name>
        <dbReference type="ChEBI" id="CHEBI:29035"/>
    </cofactor>
    <text evidence="7">Divalent metal cations. Prefers magnesium or manganese.</text>
</comment>
<dbReference type="InterPro" id="IPR046346">
    <property type="entry name" value="Aminoacid_DH-like_N_sf"/>
</dbReference>
<dbReference type="InterPro" id="IPR001891">
    <property type="entry name" value="Malic_OxRdtase"/>
</dbReference>
<keyword evidence="4" id="KW-0560">Oxidoreductase</keyword>
<evidence type="ECO:0000256" key="7">
    <source>
        <dbReference type="PIRSR" id="PIRSR000106-3"/>
    </source>
</evidence>
<evidence type="ECO:0000259" key="9">
    <source>
        <dbReference type="SMART" id="SM00919"/>
    </source>
</evidence>
<dbReference type="GO" id="GO:0004470">
    <property type="term" value="F:malic enzyme activity"/>
    <property type="evidence" value="ECO:0007669"/>
    <property type="project" value="InterPro"/>
</dbReference>
<dbReference type="CDD" id="cd05311">
    <property type="entry name" value="NAD_bind_2_malic_enz"/>
    <property type="match status" value="1"/>
</dbReference>
<feature type="binding site" evidence="6">
    <location>
        <position position="319"/>
    </location>
    <ligand>
        <name>(S)-malate</name>
        <dbReference type="ChEBI" id="CHEBI:15589"/>
    </ligand>
</feature>
<evidence type="ECO:0000313" key="11">
    <source>
        <dbReference type="EMBL" id="RUS58222.1"/>
    </source>
</evidence>
<dbReference type="SMART" id="SM00919">
    <property type="entry name" value="Malic_M"/>
    <property type="match status" value="1"/>
</dbReference>
<feature type="binding site" evidence="7">
    <location>
        <position position="160"/>
    </location>
    <ligand>
        <name>a divalent metal cation</name>
        <dbReference type="ChEBI" id="CHEBI:60240"/>
    </ligand>
</feature>
<dbReference type="Pfam" id="PF00390">
    <property type="entry name" value="malic"/>
    <property type="match status" value="1"/>
</dbReference>
<feature type="domain" description="Malic enzyme N-terminal" evidence="10">
    <location>
        <begin position="17"/>
        <end position="150"/>
    </location>
</feature>
<evidence type="ECO:0000259" key="10">
    <source>
        <dbReference type="SMART" id="SM01274"/>
    </source>
</evidence>
<name>A0A433RY73_9BACL</name>
<evidence type="ECO:0000256" key="5">
    <source>
        <dbReference type="PIRSR" id="PIRSR000106-1"/>
    </source>
</evidence>
<feature type="active site" description="Proton acceptor" evidence="5">
    <location>
        <position position="93"/>
    </location>
</feature>
<proteinExistence type="inferred from homology"/>
<feature type="active site" description="Proton donor" evidence="5">
    <location>
        <position position="38"/>
    </location>
</feature>
<dbReference type="InterPro" id="IPR037062">
    <property type="entry name" value="Malic_N_dom_sf"/>
</dbReference>
<dbReference type="SUPFAM" id="SSF53223">
    <property type="entry name" value="Aminoacid dehydrogenase-like, N-terminal domain"/>
    <property type="match status" value="1"/>
</dbReference>
<dbReference type="GO" id="GO:0046872">
    <property type="term" value="F:metal ion binding"/>
    <property type="evidence" value="ECO:0007669"/>
    <property type="project" value="UniProtKB-KW"/>
</dbReference>
<dbReference type="InterPro" id="IPR036291">
    <property type="entry name" value="NAD(P)-bd_dom_sf"/>
</dbReference>
<evidence type="ECO:0000313" key="12">
    <source>
        <dbReference type="Proteomes" id="UP000288623"/>
    </source>
</evidence>
<dbReference type="AlphaFoldDB" id="A0A433RY73"/>
<evidence type="ECO:0000256" key="6">
    <source>
        <dbReference type="PIRSR" id="PIRSR000106-2"/>
    </source>
</evidence>
<dbReference type="Proteomes" id="UP000288623">
    <property type="component" value="Unassembled WGS sequence"/>
</dbReference>
<comment type="caution">
    <text evidence="11">The sequence shown here is derived from an EMBL/GenBank/DDBJ whole genome shotgun (WGS) entry which is preliminary data.</text>
</comment>
<keyword evidence="3 7" id="KW-0479">Metal-binding</keyword>
<keyword evidence="12" id="KW-1185">Reference proteome</keyword>
<evidence type="ECO:0000256" key="2">
    <source>
        <dbReference type="ARBA" id="ARBA00008785"/>
    </source>
</evidence>
<dbReference type="InterPro" id="IPR012302">
    <property type="entry name" value="Malic_NAD-bd"/>
</dbReference>
<evidence type="ECO:0000256" key="3">
    <source>
        <dbReference type="ARBA" id="ARBA00022723"/>
    </source>
</evidence>
<comment type="similarity">
    <text evidence="2 8">Belongs to the malic enzymes family.</text>
</comment>
<feature type="binding site" evidence="6">
    <location>
        <position position="289"/>
    </location>
    <ligand>
        <name>(S)-malate</name>
        <dbReference type="ChEBI" id="CHEBI:15589"/>
    </ligand>
</feature>
<accession>A0A433RY73</accession>
<feature type="binding site" evidence="7">
    <location>
        <position position="135"/>
    </location>
    <ligand>
        <name>a divalent metal cation</name>
        <dbReference type="ChEBI" id="CHEBI:60240"/>
    </ligand>
</feature>
<dbReference type="RefSeq" id="WP_126989124.1">
    <property type="nucleotide sequence ID" value="NZ_JTFC01000006.1"/>
</dbReference>
<evidence type="ECO:0000256" key="8">
    <source>
        <dbReference type="RuleBase" id="RU003427"/>
    </source>
</evidence>
<dbReference type="FunFam" id="3.40.50.10380:FF:000003">
    <property type="entry name" value="NADP-dependent malic enzyme"/>
    <property type="match status" value="1"/>
</dbReference>
<evidence type="ECO:0000256" key="4">
    <source>
        <dbReference type="ARBA" id="ARBA00023002"/>
    </source>
</evidence>
<comment type="cofactor">
    <cofactor evidence="1">
        <name>Mn(2+)</name>
        <dbReference type="ChEBI" id="CHEBI:29035"/>
    </cofactor>
</comment>
<dbReference type="FunFam" id="3.40.50.720:FF:000095">
    <property type="entry name" value="NADP-dependent malic enzyme"/>
    <property type="match status" value="1"/>
</dbReference>
<protein>
    <submittedName>
        <fullName evidence="11">Malate dehydrogenase</fullName>
    </submittedName>
</protein>
<dbReference type="GO" id="GO:0051287">
    <property type="term" value="F:NAD binding"/>
    <property type="evidence" value="ECO:0007669"/>
    <property type="project" value="InterPro"/>
</dbReference>
<dbReference type="Pfam" id="PF03949">
    <property type="entry name" value="Malic_M"/>
    <property type="match status" value="1"/>
</dbReference>
<dbReference type="Gene3D" id="3.40.50.720">
    <property type="entry name" value="NAD(P)-binding Rossmann-like Domain"/>
    <property type="match status" value="1"/>
</dbReference>